<accession>A0A1F2P531</accession>
<evidence type="ECO:0008006" key="5">
    <source>
        <dbReference type="Google" id="ProtNLM"/>
    </source>
</evidence>
<dbReference type="STRING" id="1839936.SBU_001029"/>
<name>A0A1F2P531_9EURY</name>
<comment type="caution">
    <text evidence="3">The sequence shown here is derived from an EMBL/GenBank/DDBJ whole genome shotgun (WGS) entry which is preliminary data.</text>
</comment>
<dbReference type="InterPro" id="IPR035985">
    <property type="entry name" value="Ubiquitin-activating_enz"/>
</dbReference>
<evidence type="ECO:0000313" key="1">
    <source>
        <dbReference type="EMBL" id="HDM36437.1"/>
    </source>
</evidence>
<dbReference type="EMBL" id="LYOR01000004">
    <property type="protein sequence ID" value="OFV66092.1"/>
    <property type="molecule type" value="Genomic_DNA"/>
</dbReference>
<evidence type="ECO:0000313" key="3">
    <source>
        <dbReference type="EMBL" id="OFV66092.1"/>
    </source>
</evidence>
<dbReference type="GO" id="GO:0008641">
    <property type="term" value="F:ubiquitin-like modifier activating enzyme activity"/>
    <property type="evidence" value="ECO:0007669"/>
    <property type="project" value="InterPro"/>
</dbReference>
<reference evidence="3 4" key="1">
    <citation type="submission" date="2016-05" db="EMBL/GenBank/DDBJ databases">
        <title>Microbial consortia oxidize butane by reversing methanogenesis.</title>
        <authorList>
            <person name="Laso-Perez R."/>
            <person name="Richter M."/>
            <person name="Wegener G."/>
            <person name="Musat F."/>
        </authorList>
    </citation>
    <scope>NUCLEOTIDE SEQUENCE [LARGE SCALE GENOMIC DNA]</scope>
    <source>
        <strain evidence="3">BOX1</strain>
    </source>
</reference>
<dbReference type="EMBL" id="DRIE01000094">
    <property type="protein sequence ID" value="HEC57313.1"/>
    <property type="molecule type" value="Genomic_DNA"/>
</dbReference>
<protein>
    <recommendedName>
        <fullName evidence="5">THIF-type NAD/FAD binding fold domain-containing protein</fullName>
    </recommendedName>
</protein>
<dbReference type="Proteomes" id="UP000185779">
    <property type="component" value="Unassembled WGS sequence"/>
</dbReference>
<proteinExistence type="predicted"/>
<evidence type="ECO:0000313" key="2">
    <source>
        <dbReference type="EMBL" id="HEC57313.1"/>
    </source>
</evidence>
<dbReference type="SUPFAM" id="SSF69572">
    <property type="entry name" value="Activating enzymes of the ubiquitin-like proteins"/>
    <property type="match status" value="1"/>
</dbReference>
<evidence type="ECO:0000313" key="4">
    <source>
        <dbReference type="Proteomes" id="UP000185779"/>
    </source>
</evidence>
<dbReference type="Proteomes" id="UP000885936">
    <property type="component" value="Unassembled WGS sequence"/>
</dbReference>
<sequence>MYEKEFISSLTPKQLHYLKNARVGVVGGGVIVELLQRWHFKEIRVLDVVVQLNHLYMDPFFKKEDVGRFATYEPLTEDICIKVSEMPESIDGFKYELRGVDLVIGFCDQKTVAVAARELGVPFISSGLITTFLPDGLRFEETSIPDPIILNPSLTSMMRSIQSFEAVKLLTGIGYPLFAPEAIKIDLLNYELKRVRVGRL</sequence>
<dbReference type="AlphaFoldDB" id="A0A1F2P531"/>
<keyword evidence="4" id="KW-1185">Reference proteome</keyword>
<dbReference type="EMBL" id="DQZR01000183">
    <property type="protein sequence ID" value="HDM36437.1"/>
    <property type="molecule type" value="Genomic_DNA"/>
</dbReference>
<gene>
    <name evidence="1" type="ORF">ENG09_04200</name>
    <name evidence="2" type="ORF">ENI32_05465</name>
    <name evidence="3" type="ORF">SBU_001029</name>
</gene>
<dbReference type="Gene3D" id="3.40.50.720">
    <property type="entry name" value="NAD(P)-binding Rossmann-like Domain"/>
    <property type="match status" value="1"/>
</dbReference>
<dbReference type="Proteomes" id="UP000885863">
    <property type="component" value="Unassembled WGS sequence"/>
</dbReference>
<organism evidence="3 4">
    <name type="scientific">Candidatus Syntropharchaeum butanivorans</name>
    <dbReference type="NCBI Taxonomy" id="1839936"/>
    <lineage>
        <taxon>Archaea</taxon>
        <taxon>Methanobacteriati</taxon>
        <taxon>Methanobacteriota</taxon>
        <taxon>Stenosarchaea group</taxon>
        <taxon>Methanomicrobia</taxon>
        <taxon>Methanosarcinales</taxon>
        <taxon>ANME-2 cluster</taxon>
        <taxon>Candidatus Syntropharchaeum</taxon>
    </lineage>
</organism>
<reference evidence="1" key="2">
    <citation type="journal article" date="2020" name="mSystems">
        <title>Genome- and Community-Level Interaction Insights into Carbon Utilization and Element Cycling Functions of Hydrothermarchaeota in Hydrothermal Sediment.</title>
        <authorList>
            <person name="Zhou Z."/>
            <person name="Liu Y."/>
            <person name="Xu W."/>
            <person name="Pan J."/>
            <person name="Luo Z.H."/>
            <person name="Li M."/>
        </authorList>
    </citation>
    <scope>NUCLEOTIDE SEQUENCE [LARGE SCALE GENOMIC DNA]</scope>
    <source>
        <strain evidence="1">HyVt-185</strain>
        <strain evidence="2">HyVt-386</strain>
    </source>
</reference>